<keyword evidence="5" id="KW-0055">Arginine biosynthesis</keyword>
<dbReference type="UniPathway" id="UPA00068">
    <property type="reaction ID" value="UER00109"/>
</dbReference>
<feature type="modified residue" description="N6-(pyridoxal phosphate)lysine" evidence="5">
    <location>
        <position position="244"/>
    </location>
</feature>
<dbReference type="FunFam" id="3.40.640.10:FF:000004">
    <property type="entry name" value="Acetylornithine aminotransferase"/>
    <property type="match status" value="1"/>
</dbReference>
<dbReference type="Proteomes" id="UP000076603">
    <property type="component" value="Unassembled WGS sequence"/>
</dbReference>
<dbReference type="RefSeq" id="WP_066623820.1">
    <property type="nucleotide sequence ID" value="NZ_FQXL01000027.1"/>
</dbReference>
<dbReference type="PROSITE" id="PS00600">
    <property type="entry name" value="AA_TRANSFER_CLASS_3"/>
    <property type="match status" value="1"/>
</dbReference>
<dbReference type="HAMAP" id="MF_01107">
    <property type="entry name" value="ArgD_aminotrans_3"/>
    <property type="match status" value="1"/>
</dbReference>
<proteinExistence type="inferred from homology"/>
<dbReference type="GO" id="GO:0042802">
    <property type="term" value="F:identical protein binding"/>
    <property type="evidence" value="ECO:0007669"/>
    <property type="project" value="TreeGrafter"/>
</dbReference>
<evidence type="ECO:0000256" key="3">
    <source>
        <dbReference type="ARBA" id="ARBA00022679"/>
    </source>
</evidence>
<dbReference type="PATRIC" id="fig|1121326.3.peg.3078"/>
<gene>
    <name evidence="6" type="primary">argD_1</name>
    <name evidence="5" type="synonym">argD</name>
    <name evidence="6" type="ORF">CLMAG_30520</name>
</gene>
<comment type="pathway">
    <text evidence="5">Amino-acid biosynthesis; L-arginine biosynthesis; N(2)-acetyl-L-ornithine from L-glutamate: step 4/4.</text>
</comment>
<dbReference type="EC" id="2.6.1.11" evidence="5"/>
<feature type="binding site" evidence="5">
    <location>
        <position position="272"/>
    </location>
    <ligand>
        <name>pyridoxal 5'-phosphate</name>
        <dbReference type="ChEBI" id="CHEBI:597326"/>
    </ligand>
</feature>
<dbReference type="InterPro" id="IPR005814">
    <property type="entry name" value="Aminotrans_3"/>
</dbReference>
<name>A0A162SI39_9CLOT</name>
<keyword evidence="4 5" id="KW-0663">Pyridoxal phosphate</keyword>
<dbReference type="SUPFAM" id="SSF53383">
    <property type="entry name" value="PLP-dependent transferases"/>
    <property type="match status" value="1"/>
</dbReference>
<dbReference type="InterPro" id="IPR050103">
    <property type="entry name" value="Class-III_PLP-dep_AT"/>
</dbReference>
<dbReference type="GO" id="GO:0003992">
    <property type="term" value="F:N2-acetyl-L-ornithine:2-oxoglutarate 5-aminotransferase activity"/>
    <property type="evidence" value="ECO:0007669"/>
    <property type="project" value="UniProtKB-UniRule"/>
</dbReference>
<dbReference type="InterPro" id="IPR004636">
    <property type="entry name" value="AcOrn/SuccOrn_fam"/>
</dbReference>
<dbReference type="NCBIfam" id="NF002325">
    <property type="entry name" value="PRK01278.1"/>
    <property type="match status" value="1"/>
</dbReference>
<dbReference type="InterPro" id="IPR015422">
    <property type="entry name" value="PyrdxlP-dep_Trfase_small"/>
</dbReference>
<dbReference type="EMBL" id="LWAE01000003">
    <property type="protein sequence ID" value="KZL91294.1"/>
    <property type="molecule type" value="Genomic_DNA"/>
</dbReference>
<feature type="binding site" evidence="5">
    <location>
        <position position="133"/>
    </location>
    <ligand>
        <name>N(2)-acetyl-L-ornithine</name>
        <dbReference type="ChEBI" id="CHEBI:57805"/>
    </ligand>
</feature>
<keyword evidence="1 5" id="KW-0032">Aminotransferase</keyword>
<dbReference type="AlphaFoldDB" id="A0A162SI39"/>
<comment type="catalytic activity">
    <reaction evidence="5">
        <text>N(2)-acetyl-L-ornithine + 2-oxoglutarate = N-acetyl-L-glutamate 5-semialdehyde + L-glutamate</text>
        <dbReference type="Rhea" id="RHEA:18049"/>
        <dbReference type="ChEBI" id="CHEBI:16810"/>
        <dbReference type="ChEBI" id="CHEBI:29123"/>
        <dbReference type="ChEBI" id="CHEBI:29985"/>
        <dbReference type="ChEBI" id="CHEBI:57805"/>
        <dbReference type="EC" id="2.6.1.11"/>
    </reaction>
</comment>
<keyword evidence="7" id="KW-1185">Reference proteome</keyword>
<comment type="similarity">
    <text evidence="5">Belongs to the class-III pyridoxal-phosphate-dependent aminotransferase family. ArgD subfamily.</text>
</comment>
<keyword evidence="2 5" id="KW-0028">Amino-acid biosynthesis</keyword>
<accession>A0A162SI39</accession>
<reference evidence="6 7" key="1">
    <citation type="submission" date="2016-04" db="EMBL/GenBank/DDBJ databases">
        <title>Genome sequence of Clostridium magnum DSM 2767.</title>
        <authorList>
            <person name="Poehlein A."/>
            <person name="Uhlig R."/>
            <person name="Fischer R."/>
            <person name="Bahl H."/>
            <person name="Daniel R."/>
        </authorList>
    </citation>
    <scope>NUCLEOTIDE SEQUENCE [LARGE SCALE GENOMIC DNA]</scope>
    <source>
        <strain evidence="6 7">DSM 2767</strain>
    </source>
</reference>
<evidence type="ECO:0000256" key="4">
    <source>
        <dbReference type="ARBA" id="ARBA00022898"/>
    </source>
</evidence>
<evidence type="ECO:0000256" key="5">
    <source>
        <dbReference type="HAMAP-Rule" id="MF_01107"/>
    </source>
</evidence>
<comment type="caution">
    <text evidence="6">The sequence shown here is derived from an EMBL/GenBank/DDBJ whole genome shotgun (WGS) entry which is preliminary data.</text>
</comment>
<evidence type="ECO:0000313" key="6">
    <source>
        <dbReference type="EMBL" id="KZL91294.1"/>
    </source>
</evidence>
<comment type="miscellaneous">
    <text evidence="5">May also have succinyldiaminopimelate aminotransferase activity, thus carrying out the corresponding step in lysine biosynthesis.</text>
</comment>
<feature type="binding site" evidence="5">
    <location>
        <position position="271"/>
    </location>
    <ligand>
        <name>N(2)-acetyl-L-ornithine</name>
        <dbReference type="ChEBI" id="CHEBI:57805"/>
    </ligand>
</feature>
<dbReference type="PIRSF" id="PIRSF000521">
    <property type="entry name" value="Transaminase_4ab_Lys_Orn"/>
    <property type="match status" value="1"/>
</dbReference>
<feature type="binding site" evidence="5">
    <location>
        <begin position="215"/>
        <end position="218"/>
    </location>
    <ligand>
        <name>pyridoxal 5'-phosphate</name>
        <dbReference type="ChEBI" id="CHEBI:597326"/>
    </ligand>
</feature>
<dbReference type="InterPro" id="IPR049704">
    <property type="entry name" value="Aminotrans_3_PPA_site"/>
</dbReference>
<feature type="binding site" evidence="5">
    <location>
        <begin position="97"/>
        <end position="98"/>
    </location>
    <ligand>
        <name>pyridoxal 5'-phosphate</name>
        <dbReference type="ChEBI" id="CHEBI:597326"/>
    </ligand>
</feature>
<dbReference type="InterPro" id="IPR015421">
    <property type="entry name" value="PyrdxlP-dep_Trfase_major"/>
</dbReference>
<dbReference type="PANTHER" id="PTHR11986">
    <property type="entry name" value="AMINOTRANSFERASE CLASS III"/>
    <property type="match status" value="1"/>
</dbReference>
<dbReference type="GO" id="GO:0005737">
    <property type="term" value="C:cytoplasm"/>
    <property type="evidence" value="ECO:0007669"/>
    <property type="project" value="UniProtKB-SubCell"/>
</dbReference>
<organism evidence="6 7">
    <name type="scientific">Clostridium magnum DSM 2767</name>
    <dbReference type="NCBI Taxonomy" id="1121326"/>
    <lineage>
        <taxon>Bacteria</taxon>
        <taxon>Bacillati</taxon>
        <taxon>Bacillota</taxon>
        <taxon>Clostridia</taxon>
        <taxon>Eubacteriales</taxon>
        <taxon>Clostridiaceae</taxon>
        <taxon>Clostridium</taxon>
    </lineage>
</organism>
<dbReference type="OrthoDB" id="9801052at2"/>
<sequence length="388" mass="42351">MSKENIMHTYGRFDVTFENGMGSRLFDTKGKEYIDFVSGVAVNCLGHSHPAIINAINEQSKKLIHISNYYWNTQHSVLAEKLCNYSDHNSVFFCNSGTEAIEGAIKIARKYGKIKGSADKNIIIYMKNSFHGRTMGALAVTGQGKYQKDFVPLMGGARNVNINDIEELRSIFNENVCAVIIEPIQGEGGINSASIEYLRECRALCDKHNALLIFDEVQCGIGRLGTLFAYKKFEVIPDLICLAKALAGGLPIGAIVANERASILQPGDHGSTFGGNPLVCAVANAVIDELTVGGVISSIEEKSKYFVNRLNEINGKLKFINEIRGSGLLLGLKINIDVKTFINKCFEKGLLVVSAGPEVVRLLPPLNVTVEEIDNVVNIFEAVASELC</sequence>
<dbReference type="GO" id="GO:0030170">
    <property type="term" value="F:pyridoxal phosphate binding"/>
    <property type="evidence" value="ECO:0007669"/>
    <property type="project" value="InterPro"/>
</dbReference>
<dbReference type="NCBIfam" id="TIGR00707">
    <property type="entry name" value="argD"/>
    <property type="match status" value="1"/>
</dbReference>
<dbReference type="STRING" id="1121326.CLMAG_30520"/>
<keyword evidence="5" id="KW-0963">Cytoplasm</keyword>
<dbReference type="Gene3D" id="3.40.640.10">
    <property type="entry name" value="Type I PLP-dependent aspartate aminotransferase-like (Major domain)"/>
    <property type="match status" value="1"/>
</dbReference>
<feature type="binding site" evidence="5">
    <location>
        <position position="130"/>
    </location>
    <ligand>
        <name>pyridoxal 5'-phosphate</name>
        <dbReference type="ChEBI" id="CHEBI:597326"/>
    </ligand>
</feature>
<evidence type="ECO:0000313" key="7">
    <source>
        <dbReference type="Proteomes" id="UP000076603"/>
    </source>
</evidence>
<evidence type="ECO:0000256" key="1">
    <source>
        <dbReference type="ARBA" id="ARBA00022576"/>
    </source>
</evidence>
<comment type="subcellular location">
    <subcellularLocation>
        <location evidence="5">Cytoplasm</location>
    </subcellularLocation>
</comment>
<keyword evidence="3 5" id="KW-0808">Transferase</keyword>
<comment type="cofactor">
    <cofactor evidence="5">
        <name>pyridoxal 5'-phosphate</name>
        <dbReference type="ChEBI" id="CHEBI:597326"/>
    </cofactor>
    <text evidence="5">Binds 1 pyridoxal phosphate per subunit.</text>
</comment>
<dbReference type="CDD" id="cd00610">
    <property type="entry name" value="OAT_like"/>
    <property type="match status" value="1"/>
</dbReference>
<dbReference type="Gene3D" id="3.90.1150.10">
    <property type="entry name" value="Aspartate Aminotransferase, domain 1"/>
    <property type="match status" value="1"/>
</dbReference>
<protein>
    <recommendedName>
        <fullName evidence="5">Acetylornithine aminotransferase</fullName>
        <shortName evidence="5">ACOAT</shortName>
        <ecNumber evidence="5">2.6.1.11</ecNumber>
    </recommendedName>
</protein>
<dbReference type="Pfam" id="PF00202">
    <property type="entry name" value="Aminotran_3"/>
    <property type="match status" value="1"/>
</dbReference>
<dbReference type="GO" id="GO:0006526">
    <property type="term" value="P:L-arginine biosynthetic process"/>
    <property type="evidence" value="ECO:0007669"/>
    <property type="project" value="UniProtKB-UniRule"/>
</dbReference>
<dbReference type="PANTHER" id="PTHR11986:SF79">
    <property type="entry name" value="ACETYLORNITHINE AMINOTRANSFERASE, MITOCHONDRIAL"/>
    <property type="match status" value="1"/>
</dbReference>
<comment type="subunit">
    <text evidence="5">Homodimer.</text>
</comment>
<dbReference type="InterPro" id="IPR015424">
    <property type="entry name" value="PyrdxlP-dep_Trfase"/>
</dbReference>
<evidence type="ECO:0000256" key="2">
    <source>
        <dbReference type="ARBA" id="ARBA00022605"/>
    </source>
</evidence>